<evidence type="ECO:0000313" key="9">
    <source>
        <dbReference type="Proteomes" id="UP001501207"/>
    </source>
</evidence>
<dbReference type="Pfam" id="PF14322">
    <property type="entry name" value="SusD-like_3"/>
    <property type="match status" value="1"/>
</dbReference>
<sequence length="593" mass="66908">MKNISGSLIAILLVIGICSCNDKRLDIPPLNILTADQVFKSESAVTAYMASLYNALPMEDFNFYPVSNALSNNTDEAITSFGDERNGIGDGTWTPWWGYNNIRNVNDLLAKLPGSAVSDPVRKSLTGEAYFIRAYYYFAMVKRYGGVPIIREVQQFTGNNLADLQVKRDKEQDVYDFIASDLDSAALLLDEVNTKGRVTKYAALTLKSRAMLYAASSAAYGQVMLGGVLGIPPQEAGKYWQEAYDAAKAVMASGKFTLYNKNSDKTANFSALFLDEDNPEIILARYFSYPDKTHGYDCWYLPFGVRGPDGYSSRMCPTLESVEQFEYIDGSPGKLRLTDDAGKPVYYSDPADLFRDKDPRCLATVIVPFSSWQGSVIDVQAGIYDQGVKWEAGDYSAMYNVHTHKPDNANGTLHIAGLSGLGGNEKTQTGFYIRKYLDPSLDRSRATYSGSDQEWIDLRYGEVLLNYAEAAIELGRTADAETAVNEIRERAGIRLLDAAEVTLERVRHERLVELAFENQRWWDYRRWHLSDRLFNNTRFHQLKPYYDVEQKAYRFETGIAGRFPKTFEPRVYHERIDPAELAKNPNLIQNPNY</sequence>
<accession>A0ABP8FLA7</accession>
<dbReference type="InterPro" id="IPR011990">
    <property type="entry name" value="TPR-like_helical_dom_sf"/>
</dbReference>
<keyword evidence="4" id="KW-0472">Membrane</keyword>
<dbReference type="RefSeq" id="WP_344977121.1">
    <property type="nucleotide sequence ID" value="NZ_BAABFN010000002.1"/>
</dbReference>
<comment type="similarity">
    <text evidence="2">Belongs to the SusD family.</text>
</comment>
<dbReference type="Proteomes" id="UP001501207">
    <property type="component" value="Unassembled WGS sequence"/>
</dbReference>
<comment type="subcellular location">
    <subcellularLocation>
        <location evidence="1">Cell outer membrane</location>
    </subcellularLocation>
</comment>
<evidence type="ECO:0000313" key="8">
    <source>
        <dbReference type="EMBL" id="GAA4306429.1"/>
    </source>
</evidence>
<gene>
    <name evidence="8" type="ORF">GCM10023143_12350</name>
</gene>
<dbReference type="EMBL" id="BAABFN010000002">
    <property type="protein sequence ID" value="GAA4306429.1"/>
    <property type="molecule type" value="Genomic_DNA"/>
</dbReference>
<dbReference type="Pfam" id="PF07980">
    <property type="entry name" value="SusD_RagB"/>
    <property type="match status" value="1"/>
</dbReference>
<evidence type="ECO:0000256" key="3">
    <source>
        <dbReference type="ARBA" id="ARBA00022729"/>
    </source>
</evidence>
<proteinExistence type="inferred from homology"/>
<protein>
    <submittedName>
        <fullName evidence="8">RagB/SusD family nutrient uptake outer membrane protein</fullName>
    </submittedName>
</protein>
<keyword evidence="3" id="KW-0732">Signal</keyword>
<dbReference type="Gene3D" id="1.25.40.390">
    <property type="match status" value="1"/>
</dbReference>
<keyword evidence="5" id="KW-0998">Cell outer membrane</keyword>
<dbReference type="InterPro" id="IPR033985">
    <property type="entry name" value="SusD-like_N"/>
</dbReference>
<feature type="domain" description="SusD-like N-terminal" evidence="7">
    <location>
        <begin position="87"/>
        <end position="211"/>
    </location>
</feature>
<comment type="caution">
    <text evidence="8">The sequence shown here is derived from an EMBL/GenBank/DDBJ whole genome shotgun (WGS) entry which is preliminary data.</text>
</comment>
<dbReference type="PROSITE" id="PS51257">
    <property type="entry name" value="PROKAR_LIPOPROTEIN"/>
    <property type="match status" value="1"/>
</dbReference>
<feature type="domain" description="RagB/SusD" evidence="6">
    <location>
        <begin position="280"/>
        <end position="593"/>
    </location>
</feature>
<evidence type="ECO:0000256" key="5">
    <source>
        <dbReference type="ARBA" id="ARBA00023237"/>
    </source>
</evidence>
<dbReference type="InterPro" id="IPR012944">
    <property type="entry name" value="SusD_RagB_dom"/>
</dbReference>
<reference evidence="9" key="1">
    <citation type="journal article" date="2019" name="Int. J. Syst. Evol. Microbiol.">
        <title>The Global Catalogue of Microorganisms (GCM) 10K type strain sequencing project: providing services to taxonomists for standard genome sequencing and annotation.</title>
        <authorList>
            <consortium name="The Broad Institute Genomics Platform"/>
            <consortium name="The Broad Institute Genome Sequencing Center for Infectious Disease"/>
            <person name="Wu L."/>
            <person name="Ma J."/>
        </authorList>
    </citation>
    <scope>NUCLEOTIDE SEQUENCE [LARGE SCALE GENOMIC DNA]</scope>
    <source>
        <strain evidence="9">JCM 17664</strain>
    </source>
</reference>
<name>A0ABP8FLA7_9BACT</name>
<keyword evidence="9" id="KW-1185">Reference proteome</keyword>
<evidence type="ECO:0000256" key="2">
    <source>
        <dbReference type="ARBA" id="ARBA00006275"/>
    </source>
</evidence>
<dbReference type="SUPFAM" id="SSF48452">
    <property type="entry name" value="TPR-like"/>
    <property type="match status" value="1"/>
</dbReference>
<organism evidence="8 9">
    <name type="scientific">Compostibacter hankyongensis</name>
    <dbReference type="NCBI Taxonomy" id="1007089"/>
    <lineage>
        <taxon>Bacteria</taxon>
        <taxon>Pseudomonadati</taxon>
        <taxon>Bacteroidota</taxon>
        <taxon>Chitinophagia</taxon>
        <taxon>Chitinophagales</taxon>
        <taxon>Chitinophagaceae</taxon>
        <taxon>Compostibacter</taxon>
    </lineage>
</organism>
<evidence type="ECO:0000259" key="6">
    <source>
        <dbReference type="Pfam" id="PF07980"/>
    </source>
</evidence>
<evidence type="ECO:0000259" key="7">
    <source>
        <dbReference type="Pfam" id="PF14322"/>
    </source>
</evidence>
<evidence type="ECO:0000256" key="4">
    <source>
        <dbReference type="ARBA" id="ARBA00023136"/>
    </source>
</evidence>
<evidence type="ECO:0000256" key="1">
    <source>
        <dbReference type="ARBA" id="ARBA00004442"/>
    </source>
</evidence>